<feature type="compositionally biased region" description="Polar residues" evidence="1">
    <location>
        <begin position="115"/>
        <end position="130"/>
    </location>
</feature>
<comment type="caution">
    <text evidence="2">The sequence shown here is derived from an EMBL/GenBank/DDBJ whole genome shotgun (WGS) entry which is preliminary data.</text>
</comment>
<evidence type="ECO:0000313" key="2">
    <source>
        <dbReference type="EMBL" id="KAH0854955.1"/>
    </source>
</evidence>
<keyword evidence="3" id="KW-1185">Reference proteome</keyword>
<dbReference type="InterPro" id="IPR050994">
    <property type="entry name" value="At_inactive_RLKs"/>
</dbReference>
<dbReference type="SUPFAM" id="SSF52058">
    <property type="entry name" value="L domain-like"/>
    <property type="match status" value="1"/>
</dbReference>
<dbReference type="PANTHER" id="PTHR48010">
    <property type="entry name" value="OS05G0588300 PROTEIN"/>
    <property type="match status" value="1"/>
</dbReference>
<feature type="compositionally biased region" description="Pro residues" evidence="1">
    <location>
        <begin position="63"/>
        <end position="75"/>
    </location>
</feature>
<organism evidence="2 3">
    <name type="scientific">Brassica napus</name>
    <name type="common">Rape</name>
    <dbReference type="NCBI Taxonomy" id="3708"/>
    <lineage>
        <taxon>Eukaryota</taxon>
        <taxon>Viridiplantae</taxon>
        <taxon>Streptophyta</taxon>
        <taxon>Embryophyta</taxon>
        <taxon>Tracheophyta</taxon>
        <taxon>Spermatophyta</taxon>
        <taxon>Magnoliopsida</taxon>
        <taxon>eudicotyledons</taxon>
        <taxon>Gunneridae</taxon>
        <taxon>Pentapetalae</taxon>
        <taxon>rosids</taxon>
        <taxon>malvids</taxon>
        <taxon>Brassicales</taxon>
        <taxon>Brassicaceae</taxon>
        <taxon>Brassiceae</taxon>
        <taxon>Brassica</taxon>
    </lineage>
</organism>
<feature type="region of interest" description="Disordered" evidence="1">
    <location>
        <begin position="109"/>
        <end position="130"/>
    </location>
</feature>
<proteinExistence type="predicted"/>
<name>A0ABQ7XIX3_BRANA</name>
<evidence type="ECO:0000256" key="1">
    <source>
        <dbReference type="SAM" id="MobiDB-lite"/>
    </source>
</evidence>
<dbReference type="Proteomes" id="UP000824890">
    <property type="component" value="Unassembled WGS sequence"/>
</dbReference>
<dbReference type="Gene3D" id="3.80.10.10">
    <property type="entry name" value="Ribonuclease Inhibitor"/>
    <property type="match status" value="1"/>
</dbReference>
<dbReference type="PANTHER" id="PTHR48010:SF85">
    <property type="entry name" value="PROTEIN KINASE DOMAIN-CONTAINING PROTEIN"/>
    <property type="match status" value="1"/>
</dbReference>
<gene>
    <name evidence="2" type="ORF">HID58_024485</name>
</gene>
<dbReference type="InterPro" id="IPR032675">
    <property type="entry name" value="LRR_dom_sf"/>
</dbReference>
<accession>A0ABQ7XIX3</accession>
<sequence length="191" mass="21248">MSTRKQDTQKGVQVIKIEADSKKEPSLSSTVYLSLSLSFSFYESSHNASLPQLLHDDSLCSPHNPPTLSPSPFNPRPQRRKSRSSLSPFLRRRPHILLGHQTHLAVQLGRRKMRQQQSHRPPSPGISLSGTIPNGVFGNLTRLRTLSLRLNTLAGSLPLDLTTSSDLRHLYLQGNKFSGKYPRACSVSQTS</sequence>
<feature type="region of interest" description="Disordered" evidence="1">
    <location>
        <begin position="57"/>
        <end position="92"/>
    </location>
</feature>
<protein>
    <submittedName>
        <fullName evidence="2">Uncharacterized protein</fullName>
    </submittedName>
</protein>
<evidence type="ECO:0000313" key="3">
    <source>
        <dbReference type="Proteomes" id="UP000824890"/>
    </source>
</evidence>
<reference evidence="2 3" key="1">
    <citation type="submission" date="2021-05" db="EMBL/GenBank/DDBJ databases">
        <title>Genome Assembly of Synthetic Allotetraploid Brassica napus Reveals Homoeologous Exchanges between Subgenomes.</title>
        <authorList>
            <person name="Davis J.T."/>
        </authorList>
    </citation>
    <scope>NUCLEOTIDE SEQUENCE [LARGE SCALE GENOMIC DNA]</scope>
    <source>
        <strain evidence="3">cv. Da-Ae</strain>
        <tissue evidence="2">Seedling</tissue>
    </source>
</reference>
<dbReference type="EMBL" id="JAGKQM010000195">
    <property type="protein sequence ID" value="KAH0854955.1"/>
    <property type="molecule type" value="Genomic_DNA"/>
</dbReference>